<dbReference type="RefSeq" id="WP_013329915.1">
    <property type="nucleotide sequence ID" value="NC_014507.1"/>
</dbReference>
<accession>E1RJ68</accession>
<keyword evidence="1" id="KW-1133">Transmembrane helix</keyword>
<keyword evidence="1" id="KW-0812">Transmembrane</keyword>
<organism evidence="2 3">
    <name type="scientific">Methanolacinia petrolearia (strain DSM 11571 / OCM 486 / SEBR 4847)</name>
    <name type="common">Methanoplanus petrolearius</name>
    <dbReference type="NCBI Taxonomy" id="679926"/>
    <lineage>
        <taxon>Archaea</taxon>
        <taxon>Methanobacteriati</taxon>
        <taxon>Methanobacteriota</taxon>
        <taxon>Stenosarchaea group</taxon>
        <taxon>Methanomicrobia</taxon>
        <taxon>Methanomicrobiales</taxon>
        <taxon>Methanomicrobiaceae</taxon>
        <taxon>Methanolacinia</taxon>
    </lineage>
</organism>
<evidence type="ECO:0008006" key="4">
    <source>
        <dbReference type="Google" id="ProtNLM"/>
    </source>
</evidence>
<dbReference type="OrthoDB" id="146042at2157"/>
<dbReference type="PANTHER" id="PTHR36842:SF1">
    <property type="entry name" value="PROTEIN TOLB"/>
    <property type="match status" value="1"/>
</dbReference>
<evidence type="ECO:0000313" key="3">
    <source>
        <dbReference type="Proteomes" id="UP000006565"/>
    </source>
</evidence>
<keyword evidence="1" id="KW-0472">Membrane</keyword>
<dbReference type="HOGENOM" id="CLU_690045_0_0_2"/>
<dbReference type="KEGG" id="mpi:Mpet_1988"/>
<keyword evidence="3" id="KW-1185">Reference proteome</keyword>
<dbReference type="STRING" id="679926.Mpet_1988"/>
<reference evidence="2 3" key="1">
    <citation type="journal article" date="2010" name="Stand. Genomic Sci.">
        <title>Complete genome sequence of Methanoplanus petrolearius type strain (SEBR 4847).</title>
        <authorList>
            <person name="Brambilla E."/>
            <person name="Djao O.D."/>
            <person name="Daligault H."/>
            <person name="Lapidus A."/>
            <person name="Lucas S."/>
            <person name="Hammon N."/>
            <person name="Nolan M."/>
            <person name="Tice H."/>
            <person name="Cheng J.F."/>
            <person name="Han C."/>
            <person name="Tapia R."/>
            <person name="Goodwin L."/>
            <person name="Pitluck S."/>
            <person name="Liolios K."/>
            <person name="Ivanova N."/>
            <person name="Mavromatis K."/>
            <person name="Mikhailova N."/>
            <person name="Pati A."/>
            <person name="Chen A."/>
            <person name="Palaniappan K."/>
            <person name="Land M."/>
            <person name="Hauser L."/>
            <person name="Chang Y.J."/>
            <person name="Jeffries C.D."/>
            <person name="Rohde M."/>
            <person name="Spring S."/>
            <person name="Sikorski J."/>
            <person name="Goker M."/>
            <person name="Woyke T."/>
            <person name="Bristow J."/>
            <person name="Eisen J.A."/>
            <person name="Markowitz V."/>
            <person name="Hugenholtz P."/>
            <person name="Kyrpides N.C."/>
            <person name="Klenk H.P."/>
        </authorList>
    </citation>
    <scope>NUCLEOTIDE SEQUENCE [LARGE SCALE GENOMIC DNA]</scope>
    <source>
        <strain evidence="3">DSM 11571 / OCM 486 / SEBR 4847</strain>
    </source>
</reference>
<sequence length="404" mass="44276" precursor="true">MNVLMQYRRAAVLLIVLLFLPAVAAAGSQWETKEIPSENESVLGGAISGEYVIFLTSGGMNQSDNRIKLYDISSGDSNIIGAPSEGMMVTGEDLSGDYAVWFETESMDNYEENDTDTKPNSIYLMNIAEDNTSVLNLSGDAEWPKIEGNKIFWSNSSEESLETNFCIYDISTGESEYVLAADYADSADIVFDNGNVAYENMTSLNLFNIESGEETVIYAFESDNNSGTNIDSFDMSGDYIIYITHSVVLDGDDKGVYYEPFIYTISANKTESLNPKTGEVSKSVALTDQKTQLFSPFTDGSRAGWSYQDTDSESKIILFDPATGNASTITTAGTVGEISLDDDRMIWTKSVFPSFRSSLVYAWENVTKEESHSTSTPGFSFIACFSGILAAVLIYTGLSGKRKF</sequence>
<dbReference type="SUPFAM" id="SSF82171">
    <property type="entry name" value="DPP6 N-terminal domain-like"/>
    <property type="match status" value="1"/>
</dbReference>
<dbReference type="GeneID" id="9744467"/>
<dbReference type="AlphaFoldDB" id="E1RJ68"/>
<feature type="transmembrane region" description="Helical" evidence="1">
    <location>
        <begin position="378"/>
        <end position="398"/>
    </location>
</feature>
<gene>
    <name evidence="2" type="ordered locus">Mpet_1988</name>
</gene>
<name>E1RJ68_METP4</name>
<dbReference type="PANTHER" id="PTHR36842">
    <property type="entry name" value="PROTEIN TOLB HOMOLOG"/>
    <property type="match status" value="1"/>
</dbReference>
<evidence type="ECO:0000313" key="2">
    <source>
        <dbReference type="EMBL" id="ADN36738.1"/>
    </source>
</evidence>
<proteinExistence type="predicted"/>
<evidence type="ECO:0000256" key="1">
    <source>
        <dbReference type="SAM" id="Phobius"/>
    </source>
</evidence>
<dbReference type="eggNOG" id="arCOG02527">
    <property type="taxonomic scope" value="Archaea"/>
</dbReference>
<dbReference type="Proteomes" id="UP000006565">
    <property type="component" value="Chromosome"/>
</dbReference>
<dbReference type="EMBL" id="CP002117">
    <property type="protein sequence ID" value="ADN36738.1"/>
    <property type="molecule type" value="Genomic_DNA"/>
</dbReference>
<protein>
    <recommendedName>
        <fullName evidence="4">DUF5050 domain-containing protein</fullName>
    </recommendedName>
</protein>